<protein>
    <recommendedName>
        <fullName evidence="2">Protein CR006 P-loop domain-containing protein</fullName>
    </recommendedName>
</protein>
<reference evidence="3 4" key="1">
    <citation type="submission" date="2017-07" db="EMBL/GenBank/DDBJ databases">
        <title>Streptococcus pluranimalium as cause of bovine abortion.</title>
        <authorList>
            <person name="Rodriguez Campos S."/>
            <person name="Gobeli Brawand S."/>
            <person name="Brodard I."/>
            <person name="Rychener L."/>
            <person name="Perreten V."/>
        </authorList>
    </citation>
    <scope>NUCLEOTIDE SEQUENCE [LARGE SCALE GENOMIC DNA]</scope>
    <source>
        <strain evidence="3 4">14A0014</strain>
    </source>
</reference>
<feature type="coiled-coil region" evidence="1">
    <location>
        <begin position="82"/>
        <end position="113"/>
    </location>
</feature>
<dbReference type="InterPro" id="IPR026866">
    <property type="entry name" value="CR006_AAA"/>
</dbReference>
<sequence length="713" mass="82976">MIDKLINISKKSFHNFSFDENLHNCNIFFGTNGSGKSSLSNWISENHESVKRFDTDYVLNNISTVDSLSGIQLLVGADRIGIEEAIENIKKANLNLVQNNQDIDKLIENYKNEVFEFMTHSLSEARELFRMTRQINQKRNAKINPIEALKAWANDIIDADFSKINSSDSIELELTNLRKKKSKITFDTHKKIDDILTNIQSIFTQKIVKPDFQITKDLSGWLREGLHLHSDSVDQCKFCGNHFDYEKVYEGIQEKIQSQYSLAVESLERNKTILEDIKNELLNQPKDIIDDSFKNLNSDLLEIINSIEEKIENPSLVLAQTSEIEKNYNNVIVNIQTELNNLNAEILKQETLLSEIENVAKSWVAQKILERYPIDVVSQRLQQYEKQQRINEEYIEENKQWIRQVEPTGNLKPFAELLNHEFRVIGVNIKCHIDGNKYLLRHGTDSSIIISTRDLSEGERRLLGFLHFYYDLYLEPEKSLKNNIEHIIFDDPITSLDSDHRYYLTELINTIIKKLTSLKAQVFIFTHSSIDFHNFGYGLNQQILLKALIYKNENGNSNIRKVERNESQNFSDYYRTNFKSLYDFAKLNNSKINTIENSVRFANMGRLILESHARSNYRLENATSTSIDKLMKLYNIQEEKQIEFKVMLDIINSLSHGLSFYDRDVSQISSREIRDVIRKLISVMFMNDCNHVIAMIGLADDSRDLDVIRGWFL</sequence>
<feature type="domain" description="Protein CR006 P-loop" evidence="2">
    <location>
        <begin position="20"/>
        <end position="680"/>
    </location>
</feature>
<dbReference type="EMBL" id="CP022601">
    <property type="protein sequence ID" value="AXJ12400.1"/>
    <property type="molecule type" value="Genomic_DNA"/>
</dbReference>
<organism evidence="3 4">
    <name type="scientific">Streptococcus pluranimalium</name>
    <dbReference type="NCBI Taxonomy" id="82348"/>
    <lineage>
        <taxon>Bacteria</taxon>
        <taxon>Bacillati</taxon>
        <taxon>Bacillota</taxon>
        <taxon>Bacilli</taxon>
        <taxon>Lactobacillales</taxon>
        <taxon>Streptococcaceae</taxon>
        <taxon>Streptococcus</taxon>
    </lineage>
</organism>
<keyword evidence="1" id="KW-0175">Coiled coil</keyword>
<evidence type="ECO:0000313" key="4">
    <source>
        <dbReference type="Proteomes" id="UP000255411"/>
    </source>
</evidence>
<dbReference type="Pfam" id="PF13166">
    <property type="entry name" value="AAA_13"/>
    <property type="match status" value="1"/>
</dbReference>
<dbReference type="AlphaFoldDB" id="A0A345VI48"/>
<gene>
    <name evidence="3" type="ORF">Sp14A_04700</name>
</gene>
<dbReference type="Proteomes" id="UP000255411">
    <property type="component" value="Chromosome"/>
</dbReference>
<feature type="coiled-coil region" evidence="1">
    <location>
        <begin position="325"/>
        <end position="359"/>
    </location>
</feature>
<name>A0A345VI48_9STRE</name>
<dbReference type="RefSeq" id="WP_115129767.1">
    <property type="nucleotide sequence ID" value="NZ_CP022601.1"/>
</dbReference>
<dbReference type="Gene3D" id="3.40.50.300">
    <property type="entry name" value="P-loop containing nucleotide triphosphate hydrolases"/>
    <property type="match status" value="1"/>
</dbReference>
<evidence type="ECO:0000313" key="3">
    <source>
        <dbReference type="EMBL" id="AXJ12400.1"/>
    </source>
</evidence>
<evidence type="ECO:0000256" key="1">
    <source>
        <dbReference type="SAM" id="Coils"/>
    </source>
</evidence>
<dbReference type="InterPro" id="IPR027417">
    <property type="entry name" value="P-loop_NTPase"/>
</dbReference>
<evidence type="ECO:0000259" key="2">
    <source>
        <dbReference type="Pfam" id="PF13166"/>
    </source>
</evidence>
<accession>A0A345VI48</accession>
<dbReference type="SUPFAM" id="SSF52540">
    <property type="entry name" value="P-loop containing nucleoside triphosphate hydrolases"/>
    <property type="match status" value="1"/>
</dbReference>
<proteinExistence type="predicted"/>